<dbReference type="AlphaFoldDB" id="A0A059F8R9"/>
<name>A0A059F8R9_9PROT</name>
<keyword evidence="5" id="KW-0460">Magnesium</keyword>
<dbReference type="PATRIC" id="fig|1280952.3.peg.2784"/>
<comment type="cofactor">
    <cofactor evidence="2">
        <name>Mg(2+)</name>
        <dbReference type="ChEBI" id="CHEBI:18420"/>
    </cofactor>
</comment>
<keyword evidence="3" id="KW-0479">Metal-binding</keyword>
<dbReference type="Gene3D" id="3.90.79.10">
    <property type="entry name" value="Nucleoside Triphosphate Pyrophosphohydrolase"/>
    <property type="match status" value="1"/>
</dbReference>
<dbReference type="PROSITE" id="PS51462">
    <property type="entry name" value="NUDIX"/>
    <property type="match status" value="1"/>
</dbReference>
<evidence type="ECO:0000256" key="1">
    <source>
        <dbReference type="ARBA" id="ARBA00001936"/>
    </source>
</evidence>
<evidence type="ECO:0000256" key="4">
    <source>
        <dbReference type="ARBA" id="ARBA00022801"/>
    </source>
</evidence>
<dbReference type="eggNOG" id="COG0494">
    <property type="taxonomic scope" value="Bacteria"/>
</dbReference>
<dbReference type="InterPro" id="IPR039121">
    <property type="entry name" value="NUDT19"/>
</dbReference>
<comment type="cofactor">
    <cofactor evidence="1">
        <name>Mn(2+)</name>
        <dbReference type="ChEBI" id="CHEBI:29035"/>
    </cofactor>
</comment>
<keyword evidence="9" id="KW-1185">Reference proteome</keyword>
<dbReference type="EMBL" id="ARYJ01000010">
    <property type="protein sequence ID" value="KCZ86980.1"/>
    <property type="molecule type" value="Genomic_DNA"/>
</dbReference>
<dbReference type="STRING" id="1280952.HJA_13910"/>
<evidence type="ECO:0000313" key="9">
    <source>
        <dbReference type="Proteomes" id="UP000024816"/>
    </source>
</evidence>
<dbReference type="InterPro" id="IPR015797">
    <property type="entry name" value="NUDIX_hydrolase-like_dom_sf"/>
</dbReference>
<evidence type="ECO:0000256" key="3">
    <source>
        <dbReference type="ARBA" id="ARBA00022723"/>
    </source>
</evidence>
<dbReference type="CDD" id="cd18870">
    <property type="entry name" value="NUDIX_AcylCoAdiphos_Nudt19"/>
    <property type="match status" value="1"/>
</dbReference>
<dbReference type="GO" id="GO:0016818">
    <property type="term" value="F:hydrolase activity, acting on acid anhydrides, in phosphorus-containing anhydrides"/>
    <property type="evidence" value="ECO:0007669"/>
    <property type="project" value="InterPro"/>
</dbReference>
<evidence type="ECO:0000313" key="8">
    <source>
        <dbReference type="EMBL" id="KCZ86980.1"/>
    </source>
</evidence>
<evidence type="ECO:0000256" key="2">
    <source>
        <dbReference type="ARBA" id="ARBA00001946"/>
    </source>
</evidence>
<dbReference type="PANTHER" id="PTHR12318">
    <property type="entry name" value="TESTOSTERONE-REGULATED PROTEIN RP2"/>
    <property type="match status" value="1"/>
</dbReference>
<dbReference type="RefSeq" id="WP_035583375.1">
    <property type="nucleotide sequence ID" value="NZ_ARYJ01000010.1"/>
</dbReference>
<organism evidence="8 9">
    <name type="scientific">Hyphomonas jannaschiana VP2</name>
    <dbReference type="NCBI Taxonomy" id="1280952"/>
    <lineage>
        <taxon>Bacteria</taxon>
        <taxon>Pseudomonadati</taxon>
        <taxon>Pseudomonadota</taxon>
        <taxon>Alphaproteobacteria</taxon>
        <taxon>Hyphomonadales</taxon>
        <taxon>Hyphomonadaceae</taxon>
        <taxon>Hyphomonas</taxon>
    </lineage>
</organism>
<feature type="domain" description="Nudix hydrolase" evidence="7">
    <location>
        <begin position="7"/>
        <end position="208"/>
    </location>
</feature>
<dbReference type="Proteomes" id="UP000024816">
    <property type="component" value="Unassembled WGS sequence"/>
</dbReference>
<dbReference type="InterPro" id="IPR000086">
    <property type="entry name" value="NUDIX_hydrolase_dom"/>
</dbReference>
<accession>A0A059F8R9</accession>
<reference evidence="8 9" key="1">
    <citation type="journal article" date="2014" name="Antonie Van Leeuwenhoek">
        <title>Hyphomonas beringensis sp. nov. and Hyphomonas chukchiensis sp. nov., isolated from surface seawater of the Bering Sea and Chukchi Sea.</title>
        <authorList>
            <person name="Li C."/>
            <person name="Lai Q."/>
            <person name="Li G."/>
            <person name="Dong C."/>
            <person name="Wang J."/>
            <person name="Liao Y."/>
            <person name="Shao Z."/>
        </authorList>
    </citation>
    <scope>NUCLEOTIDE SEQUENCE [LARGE SCALE GENOMIC DNA]</scope>
    <source>
        <strain evidence="8 9">VP2</strain>
    </source>
</reference>
<evidence type="ECO:0000259" key="7">
    <source>
        <dbReference type="PROSITE" id="PS51462"/>
    </source>
</evidence>
<evidence type="ECO:0000256" key="6">
    <source>
        <dbReference type="ARBA" id="ARBA00023211"/>
    </source>
</evidence>
<dbReference type="PANTHER" id="PTHR12318:SF0">
    <property type="entry name" value="ACYL-COENZYME A DIPHOSPHATASE NUDT19"/>
    <property type="match status" value="1"/>
</dbReference>
<keyword evidence="4 8" id="KW-0378">Hydrolase</keyword>
<dbReference type="OrthoDB" id="7183442at2"/>
<comment type="caution">
    <text evidence="8">The sequence shown here is derived from an EMBL/GenBank/DDBJ whole genome shotgun (WGS) entry which is preliminary data.</text>
</comment>
<keyword evidence="6" id="KW-0464">Manganese</keyword>
<gene>
    <name evidence="8" type="ORF">HJA_13910</name>
</gene>
<proteinExistence type="predicted"/>
<protein>
    <submittedName>
        <fullName evidence="8">NUDIX family hydrolase</fullName>
    </submittedName>
</protein>
<evidence type="ECO:0000256" key="5">
    <source>
        <dbReference type="ARBA" id="ARBA00022842"/>
    </source>
</evidence>
<dbReference type="SUPFAM" id="SSF55811">
    <property type="entry name" value="Nudix"/>
    <property type="match status" value="1"/>
</dbReference>
<dbReference type="GO" id="GO:0046872">
    <property type="term" value="F:metal ion binding"/>
    <property type="evidence" value="ECO:0007669"/>
    <property type="project" value="UniProtKB-KW"/>
</dbReference>
<sequence>MEKTPAEPRLSATILMVRDAASGPPEVLMVKRHYEIDFAAGALVFPGGKASADDSRADWDAYTDGDYGPVQQDARIAAVREAYEESGLLLARPASARGPGAPLVGADIADKLAPHRHAVDRGEMSFLDLIREHDLVLALDSLVHFGHWITPIMMPKRFDTHFYIAPAPENQVAAHDGRETTDAVWLSAEEALAQEADGRATIIFPTRMNLKRMTLATSVSDALARFGAMDVPTVLPKPGKDDDGNPCLFIPDVEGYGQTVELLSNVKV</sequence>